<evidence type="ECO:0000259" key="3">
    <source>
        <dbReference type="Pfam" id="PF02852"/>
    </source>
</evidence>
<dbReference type="InterPro" id="IPR050151">
    <property type="entry name" value="Class-I_Pyr_Nuc-Dis_Oxidored"/>
</dbReference>
<comment type="cofactor">
    <cofactor evidence="1">
        <name>FAD</name>
        <dbReference type="ChEBI" id="CHEBI:57692"/>
    </cofactor>
</comment>
<protein>
    <submittedName>
        <fullName evidence="5">NAD(P)/FAD-dependent oxidoreductase</fullName>
    </submittedName>
</protein>
<dbReference type="Pfam" id="PF07992">
    <property type="entry name" value="Pyr_redox_2"/>
    <property type="match status" value="1"/>
</dbReference>
<dbReference type="PANTHER" id="PTHR22912:SF151">
    <property type="entry name" value="DIHYDROLIPOYL DEHYDROGENASE, MITOCHONDRIAL"/>
    <property type="match status" value="1"/>
</dbReference>
<evidence type="ECO:0000313" key="5">
    <source>
        <dbReference type="EMBL" id="MBU5674819.1"/>
    </source>
</evidence>
<comment type="similarity">
    <text evidence="2">Belongs to the class-I pyridine nucleotide-disulfide oxidoreductase family.</text>
</comment>
<dbReference type="RefSeq" id="WP_216414340.1">
    <property type="nucleotide sequence ID" value="NZ_JAHLQK010000001.1"/>
</dbReference>
<proteinExistence type="inferred from homology"/>
<evidence type="ECO:0000256" key="1">
    <source>
        <dbReference type="ARBA" id="ARBA00001974"/>
    </source>
</evidence>
<gene>
    <name evidence="5" type="ORF">KQI88_00120</name>
</gene>
<keyword evidence="6" id="KW-1185">Reference proteome</keyword>
<accession>A0ABS6FXL6</accession>
<organism evidence="5 6">
    <name type="scientific">Alkaliphilus flagellatus</name>
    <dbReference type="NCBI Taxonomy" id="2841507"/>
    <lineage>
        <taxon>Bacteria</taxon>
        <taxon>Bacillati</taxon>
        <taxon>Bacillota</taxon>
        <taxon>Clostridia</taxon>
        <taxon>Peptostreptococcales</taxon>
        <taxon>Natronincolaceae</taxon>
        <taxon>Alkaliphilus</taxon>
    </lineage>
</organism>
<comment type="caution">
    <text evidence="5">The sequence shown here is derived from an EMBL/GenBank/DDBJ whole genome shotgun (WGS) entry which is preliminary data.</text>
</comment>
<dbReference type="EMBL" id="JAHLQK010000001">
    <property type="protein sequence ID" value="MBU5674819.1"/>
    <property type="molecule type" value="Genomic_DNA"/>
</dbReference>
<dbReference type="InterPro" id="IPR023753">
    <property type="entry name" value="FAD/NAD-binding_dom"/>
</dbReference>
<dbReference type="InterPro" id="IPR004099">
    <property type="entry name" value="Pyr_nucl-diS_OxRdtase_dimer"/>
</dbReference>
<evidence type="ECO:0000256" key="2">
    <source>
        <dbReference type="ARBA" id="ARBA00007532"/>
    </source>
</evidence>
<reference evidence="5 6" key="1">
    <citation type="submission" date="2021-06" db="EMBL/GenBank/DDBJ databases">
        <authorList>
            <person name="Sun Q."/>
            <person name="Li D."/>
        </authorList>
    </citation>
    <scope>NUCLEOTIDE SEQUENCE [LARGE SCALE GENOMIC DNA]</scope>
    <source>
        <strain evidence="5 6">MSJ-5</strain>
    </source>
</reference>
<sequence>MKYDAIVIGSGIAGITFARAYNKYGKKIAIVEKSKLGGTAISTGCLPVKVHKDNLLDFLKSKKVIKSYGVDLNVNLNDVYKRGREKILGLQACIEDELEGIDLYFGDGEFLDRNTFKVGEEHLLSEIFVLATGTSPVVLKDCKRAISHKELIDLENLPEELLIVGGGVEAVEIADIYSSYGVKIDMVLREADILQDSDTDLKDSLVERLRTKNVNFYCEDDIIDALEDGDKIKAITTKGNIIKADYLLYTSIRKLNKINGLEDLGIIYDENKIHVDNNLKTSVENIYAIGDANGTLGMAHVAYNQGLSLAKYLCIGKEINKNYSSLPRSIFSLQEISGIGKSENDLKTENYKVSKVNLRNLYRGYAKELDGFAKLIYRDNELLGYWIVSDNSSDLMADSALWFDGGCTLEKISQSLFINPSLLEVLPELYLKSIKGDE</sequence>
<evidence type="ECO:0000259" key="4">
    <source>
        <dbReference type="Pfam" id="PF07992"/>
    </source>
</evidence>
<feature type="domain" description="FAD/NAD(P)-binding" evidence="4">
    <location>
        <begin position="3"/>
        <end position="306"/>
    </location>
</feature>
<feature type="domain" description="Pyridine nucleotide-disulphide oxidoreductase dimerisation" evidence="3">
    <location>
        <begin position="327"/>
        <end position="428"/>
    </location>
</feature>
<dbReference type="PANTHER" id="PTHR22912">
    <property type="entry name" value="DISULFIDE OXIDOREDUCTASE"/>
    <property type="match status" value="1"/>
</dbReference>
<name>A0ABS6FXL6_9FIRM</name>
<dbReference type="Pfam" id="PF02852">
    <property type="entry name" value="Pyr_redox_dim"/>
    <property type="match status" value="1"/>
</dbReference>
<dbReference type="Proteomes" id="UP000779508">
    <property type="component" value="Unassembled WGS sequence"/>
</dbReference>
<evidence type="ECO:0000313" key="6">
    <source>
        <dbReference type="Proteomes" id="UP000779508"/>
    </source>
</evidence>